<feature type="transmembrane region" description="Helical" evidence="1">
    <location>
        <begin position="24"/>
        <end position="43"/>
    </location>
</feature>
<keyword evidence="1" id="KW-0472">Membrane</keyword>
<sequence length="44" mass="4868">MNRSAHRRPRAIAIARTDNESRQLAFRLSLIAAGALAALIALFY</sequence>
<evidence type="ECO:0000313" key="3">
    <source>
        <dbReference type="Proteomes" id="UP001151309"/>
    </source>
</evidence>
<comment type="caution">
    <text evidence="2">The sequence shown here is derived from an EMBL/GenBank/DDBJ whole genome shotgun (WGS) entry which is preliminary data.</text>
</comment>
<keyword evidence="1" id="KW-1133">Transmembrane helix</keyword>
<name>A0A9X3HIF6_9HYPH</name>
<proteinExistence type="predicted"/>
<dbReference type="AlphaFoldDB" id="A0A9X3HIF6"/>
<keyword evidence="1" id="KW-0812">Transmembrane</keyword>
<dbReference type="RefSeq" id="WP_256366664.1">
    <property type="nucleotide sequence ID" value="NZ_CP119971.1"/>
</dbReference>
<accession>A0A9X3HIF6</accession>
<dbReference type="Proteomes" id="UP001151309">
    <property type="component" value="Unassembled WGS sequence"/>
</dbReference>
<protein>
    <submittedName>
        <fullName evidence="2">Uncharacterized protein</fullName>
    </submittedName>
</protein>
<evidence type="ECO:0000313" key="2">
    <source>
        <dbReference type="EMBL" id="MCZ7908002.1"/>
    </source>
</evidence>
<evidence type="ECO:0000256" key="1">
    <source>
        <dbReference type="SAM" id="Phobius"/>
    </source>
</evidence>
<dbReference type="EMBL" id="JAPZLT010000001">
    <property type="protein sequence ID" value="MCZ7908002.1"/>
    <property type="molecule type" value="Genomic_DNA"/>
</dbReference>
<reference evidence="2" key="1">
    <citation type="submission" date="2022-12" db="EMBL/GenBank/DDBJ databases">
        <title>Draft genome sequences of 22 rhizogenic Agrobacterium biovar 1 strains, the causative agent of hairy root disease.</title>
        <authorList>
            <person name="Kim N."/>
            <person name="Vargas P."/>
            <person name="Rediers H."/>
        </authorList>
    </citation>
    <scope>NUCLEOTIDE SEQUENCE</scope>
    <source>
        <strain evidence="2">ST07.17.026</strain>
    </source>
</reference>
<gene>
    <name evidence="2" type="ORF">O9X94_01660</name>
</gene>
<keyword evidence="3" id="KW-1185">Reference proteome</keyword>
<organism evidence="2 3">
    <name type="scientific">Agrobacterium leguminum</name>
    <dbReference type="NCBI Taxonomy" id="2792015"/>
    <lineage>
        <taxon>Bacteria</taxon>
        <taxon>Pseudomonadati</taxon>
        <taxon>Pseudomonadota</taxon>
        <taxon>Alphaproteobacteria</taxon>
        <taxon>Hyphomicrobiales</taxon>
        <taxon>Rhizobiaceae</taxon>
        <taxon>Rhizobium/Agrobacterium group</taxon>
        <taxon>Agrobacterium</taxon>
    </lineage>
</organism>